<sequence length="574" mass="62061">MRPTKLTRWRNVWLAGFAAVAMAVIAIRLVLIQVSQAASLDQYEASFQLKRIVLPAARGEIIDRNGEVLAMDVPRYQVVAAPRYVTNPRLAARELARVLPFSRARLYSVLNDHSWYALLASSVSPATASAVNQLNLPGITTVPVTGRIYPDGTLASQVLGMVGVNDQGLAGIEYADNRILSGTPGYWTVRIDGYGQPLPQWQQAYTAPKAGDTVQLTIDANIEAVAQKWLKWGIQRAHASNGTVIIMNVHTGAILALANWPNFNPNHYQNATPLEMTDYAVEDPFPPGSIFKPVTAAAALALGLYTPNSLFYTRGYKIVDGVRINDWQPQGWGWITLTRGLEVSSDQVFMDVALKLGVSSLYHFVKLFGFDHPSNVGLPGDSNGLWIPANAVNAVDLATMGFGQGFAATAMQVIAADNAIANNGVMVQPHIVKAILNANGQVIHRTPVVVESRPISAAVAHEVQHMMVLEATQGTGVPAQVPGYIIAGKTGTAQKIVNGRTSNSQFVASYLGYGPMPHPRFIMLVAINHPVGSLFYGDQVSAPVWEKIATFLFHYWQIKPYATPDNGSAPGPVP</sequence>
<dbReference type="InterPro" id="IPR001460">
    <property type="entry name" value="PCN-bd_Tpept"/>
</dbReference>
<comment type="subcellular location">
    <subcellularLocation>
        <location evidence="1">Membrane</location>
    </subcellularLocation>
</comment>
<keyword evidence="4" id="KW-0812">Transmembrane</keyword>
<dbReference type="InterPro" id="IPR005311">
    <property type="entry name" value="PBP_dimer"/>
</dbReference>
<evidence type="ECO:0000259" key="5">
    <source>
        <dbReference type="Pfam" id="PF00905"/>
    </source>
</evidence>
<organism evidence="7 8">
    <name type="scientific">Sulfobacillus acidophilus (strain ATCC 700253 / DSM 10332 / NAL)</name>
    <dbReference type="NCBI Taxonomy" id="679936"/>
    <lineage>
        <taxon>Bacteria</taxon>
        <taxon>Bacillati</taxon>
        <taxon>Bacillota</taxon>
        <taxon>Clostridia</taxon>
        <taxon>Eubacteriales</taxon>
        <taxon>Clostridiales Family XVII. Incertae Sedis</taxon>
        <taxon>Sulfobacillus</taxon>
    </lineage>
</organism>
<reference evidence="8" key="1">
    <citation type="submission" date="2011-12" db="EMBL/GenBank/DDBJ databases">
        <title>The complete genome of chromosome of Sulfobacillus acidophilus DSM 10332.</title>
        <authorList>
            <person name="Lucas S."/>
            <person name="Han J."/>
            <person name="Lapidus A."/>
            <person name="Bruce D."/>
            <person name="Goodwin L."/>
            <person name="Pitluck S."/>
            <person name="Peters L."/>
            <person name="Kyrpides N."/>
            <person name="Mavromatis K."/>
            <person name="Ivanova N."/>
            <person name="Mikhailova N."/>
            <person name="Chertkov O."/>
            <person name="Saunders E."/>
            <person name="Detter J.C."/>
            <person name="Tapia R."/>
            <person name="Han C."/>
            <person name="Land M."/>
            <person name="Hauser L."/>
            <person name="Markowitz V."/>
            <person name="Cheng J.-F."/>
            <person name="Hugenholtz P."/>
            <person name="Woyke T."/>
            <person name="Wu D."/>
            <person name="Pukall R."/>
            <person name="Gehrich-Schroeter G."/>
            <person name="Schneider S."/>
            <person name="Klenk H.-P."/>
            <person name="Eisen J.A."/>
        </authorList>
    </citation>
    <scope>NUCLEOTIDE SEQUENCE [LARGE SCALE GENOMIC DNA]</scope>
    <source>
        <strain evidence="8">ATCC 700253 / DSM 10332 / NAL</strain>
    </source>
</reference>
<reference evidence="7 8" key="2">
    <citation type="journal article" date="2012" name="Stand. Genomic Sci.">
        <title>Complete genome sequence of the moderately thermophilic mineral-sulfide-oxidizing firmicute Sulfobacillus acidophilus type strain (NAL(T)).</title>
        <authorList>
            <person name="Anderson I."/>
            <person name="Chertkov O."/>
            <person name="Chen A."/>
            <person name="Saunders E."/>
            <person name="Lapidus A."/>
            <person name="Nolan M."/>
            <person name="Lucas S."/>
            <person name="Hammon N."/>
            <person name="Deshpande S."/>
            <person name="Cheng J.F."/>
            <person name="Han C."/>
            <person name="Tapia R."/>
            <person name="Goodwin L.A."/>
            <person name="Pitluck S."/>
            <person name="Liolios K."/>
            <person name="Pagani I."/>
            <person name="Ivanova N."/>
            <person name="Mikhailova N."/>
            <person name="Pati A."/>
            <person name="Palaniappan K."/>
            <person name="Land M."/>
            <person name="Pan C."/>
            <person name="Rohde M."/>
            <person name="Pukall R."/>
            <person name="Goker M."/>
            <person name="Detter J.C."/>
            <person name="Woyke T."/>
            <person name="Bristow J."/>
            <person name="Eisen J.A."/>
            <person name="Markowitz V."/>
            <person name="Hugenholtz P."/>
            <person name="Kyrpides N.C."/>
            <person name="Klenk H.P."/>
            <person name="Mavromatis K."/>
        </authorList>
    </citation>
    <scope>NUCLEOTIDE SEQUENCE [LARGE SCALE GENOMIC DNA]</scope>
    <source>
        <strain evidence="8">ATCC 700253 / DSM 10332 / NAL</strain>
    </source>
</reference>
<dbReference type="Proteomes" id="UP000005439">
    <property type="component" value="Chromosome"/>
</dbReference>
<proteinExistence type="inferred from homology"/>
<evidence type="ECO:0000259" key="6">
    <source>
        <dbReference type="Pfam" id="PF03717"/>
    </source>
</evidence>
<dbReference type="STRING" id="679936.Sulac_1434"/>
<dbReference type="Pfam" id="PF00905">
    <property type="entry name" value="Transpeptidase"/>
    <property type="match status" value="1"/>
</dbReference>
<dbReference type="SUPFAM" id="SSF56601">
    <property type="entry name" value="beta-lactamase/transpeptidase-like"/>
    <property type="match status" value="1"/>
</dbReference>
<name>G8TX23_SULAD</name>
<evidence type="ECO:0000256" key="4">
    <source>
        <dbReference type="SAM" id="Phobius"/>
    </source>
</evidence>
<keyword evidence="4" id="KW-1133">Transmembrane helix</keyword>
<dbReference type="HOGENOM" id="CLU_009289_6_0_9"/>
<dbReference type="InterPro" id="IPR012338">
    <property type="entry name" value="Beta-lactam/transpept-like"/>
</dbReference>
<dbReference type="GO" id="GO:0005886">
    <property type="term" value="C:plasma membrane"/>
    <property type="evidence" value="ECO:0007669"/>
    <property type="project" value="TreeGrafter"/>
</dbReference>
<dbReference type="GO" id="GO:0016757">
    <property type="term" value="F:glycosyltransferase activity"/>
    <property type="evidence" value="ECO:0007669"/>
    <property type="project" value="UniProtKB-KW"/>
</dbReference>
<dbReference type="KEGG" id="sap:Sulac_1434"/>
<dbReference type="SUPFAM" id="SSF56519">
    <property type="entry name" value="Penicillin binding protein dimerisation domain"/>
    <property type="match status" value="1"/>
</dbReference>
<dbReference type="InterPro" id="IPR050515">
    <property type="entry name" value="Beta-lactam/transpept"/>
</dbReference>
<dbReference type="GO" id="GO:0071555">
    <property type="term" value="P:cell wall organization"/>
    <property type="evidence" value="ECO:0007669"/>
    <property type="project" value="TreeGrafter"/>
</dbReference>
<evidence type="ECO:0000256" key="1">
    <source>
        <dbReference type="ARBA" id="ARBA00004370"/>
    </source>
</evidence>
<keyword evidence="7" id="KW-0808">Transferase</keyword>
<accession>G8TX23</accession>
<feature type="transmembrane region" description="Helical" evidence="4">
    <location>
        <begin position="12"/>
        <end position="31"/>
    </location>
</feature>
<comment type="similarity">
    <text evidence="2">Belongs to the transpeptidase family.</text>
</comment>
<keyword evidence="3 4" id="KW-0472">Membrane</keyword>
<protein>
    <submittedName>
        <fullName evidence="7">Peptidoglycan glycosyltransferase</fullName>
        <ecNumber evidence="7">2.4.1.129</ecNumber>
    </submittedName>
</protein>
<dbReference type="Gene3D" id="3.90.1310.10">
    <property type="entry name" value="Penicillin-binding protein 2a (Domain 2)"/>
    <property type="match status" value="1"/>
</dbReference>
<dbReference type="GO" id="GO:0008658">
    <property type="term" value="F:penicillin binding"/>
    <property type="evidence" value="ECO:0007669"/>
    <property type="project" value="InterPro"/>
</dbReference>
<dbReference type="EC" id="2.4.1.129" evidence="7"/>
<dbReference type="AlphaFoldDB" id="G8TX23"/>
<evidence type="ECO:0000256" key="2">
    <source>
        <dbReference type="ARBA" id="ARBA00007171"/>
    </source>
</evidence>
<evidence type="ECO:0000313" key="7">
    <source>
        <dbReference type="EMBL" id="AEW04931.1"/>
    </source>
</evidence>
<dbReference type="EMBL" id="CP003179">
    <property type="protein sequence ID" value="AEW04931.1"/>
    <property type="molecule type" value="Genomic_DNA"/>
</dbReference>
<feature type="domain" description="Penicillin-binding protein transpeptidase" evidence="5">
    <location>
        <begin position="242"/>
        <end position="548"/>
    </location>
</feature>
<evidence type="ECO:0000313" key="8">
    <source>
        <dbReference type="Proteomes" id="UP000005439"/>
    </source>
</evidence>
<feature type="domain" description="Penicillin-binding protein dimerisation" evidence="6">
    <location>
        <begin position="54"/>
        <end position="199"/>
    </location>
</feature>
<evidence type="ECO:0000256" key="3">
    <source>
        <dbReference type="ARBA" id="ARBA00023136"/>
    </source>
</evidence>
<dbReference type="InterPro" id="IPR036138">
    <property type="entry name" value="PBP_dimer_sf"/>
</dbReference>
<dbReference type="PANTHER" id="PTHR30627:SF1">
    <property type="entry name" value="PEPTIDOGLYCAN D,D-TRANSPEPTIDASE FTSI"/>
    <property type="match status" value="1"/>
</dbReference>
<dbReference type="Gene3D" id="3.40.710.10">
    <property type="entry name" value="DD-peptidase/beta-lactamase superfamily"/>
    <property type="match status" value="1"/>
</dbReference>
<dbReference type="PANTHER" id="PTHR30627">
    <property type="entry name" value="PEPTIDOGLYCAN D,D-TRANSPEPTIDASE"/>
    <property type="match status" value="1"/>
</dbReference>
<dbReference type="Pfam" id="PF03717">
    <property type="entry name" value="PBP_dimer"/>
    <property type="match status" value="1"/>
</dbReference>
<keyword evidence="8" id="KW-1185">Reference proteome</keyword>
<keyword evidence="7" id="KW-0328">Glycosyltransferase</keyword>
<gene>
    <name evidence="7" type="ordered locus">Sulac_1434</name>
</gene>
<dbReference type="PATRIC" id="fig|679936.5.peg.1499"/>